<dbReference type="InterPro" id="IPR002606">
    <property type="entry name" value="Riboflavin_kinase_bac"/>
</dbReference>
<keyword evidence="6 15" id="KW-0808">Transferase</keyword>
<comment type="pathway">
    <text evidence="2 15">Cofactor biosynthesis; FAD biosynthesis; FAD from FMN: step 1/1.</text>
</comment>
<comment type="catalytic activity">
    <reaction evidence="13 15">
        <text>riboflavin + ATP = FMN + ADP + H(+)</text>
        <dbReference type="Rhea" id="RHEA:14357"/>
        <dbReference type="ChEBI" id="CHEBI:15378"/>
        <dbReference type="ChEBI" id="CHEBI:30616"/>
        <dbReference type="ChEBI" id="CHEBI:57986"/>
        <dbReference type="ChEBI" id="CHEBI:58210"/>
        <dbReference type="ChEBI" id="CHEBI:456216"/>
        <dbReference type="EC" id="2.7.1.26"/>
    </reaction>
</comment>
<evidence type="ECO:0000256" key="15">
    <source>
        <dbReference type="PIRNR" id="PIRNR004491"/>
    </source>
</evidence>
<keyword evidence="4 15" id="KW-0285">Flavoprotein</keyword>
<evidence type="ECO:0000256" key="10">
    <source>
        <dbReference type="ARBA" id="ARBA00022827"/>
    </source>
</evidence>
<dbReference type="AlphaFoldDB" id="A0A0D0ISH3"/>
<evidence type="ECO:0000256" key="8">
    <source>
        <dbReference type="ARBA" id="ARBA00022741"/>
    </source>
</evidence>
<evidence type="ECO:0000259" key="16">
    <source>
        <dbReference type="SMART" id="SM00904"/>
    </source>
</evidence>
<dbReference type="SUPFAM" id="SSF82114">
    <property type="entry name" value="Riboflavin kinase-like"/>
    <property type="match status" value="1"/>
</dbReference>
<keyword evidence="12" id="KW-0511">Multifunctional enzyme</keyword>
<dbReference type="NCBIfam" id="NF004162">
    <property type="entry name" value="PRK05627.1-5"/>
    <property type="match status" value="1"/>
</dbReference>
<dbReference type="PANTHER" id="PTHR22749:SF6">
    <property type="entry name" value="RIBOFLAVIN KINASE"/>
    <property type="match status" value="1"/>
</dbReference>
<keyword evidence="9 15" id="KW-0418">Kinase</keyword>
<dbReference type="InterPro" id="IPR023468">
    <property type="entry name" value="Riboflavin_kinase"/>
</dbReference>
<dbReference type="EC" id="2.7.7.2" evidence="15"/>
<evidence type="ECO:0000256" key="6">
    <source>
        <dbReference type="ARBA" id="ARBA00022679"/>
    </source>
</evidence>
<dbReference type="GO" id="GO:0006747">
    <property type="term" value="P:FAD biosynthetic process"/>
    <property type="evidence" value="ECO:0007669"/>
    <property type="project" value="UniProtKB-UniRule"/>
</dbReference>
<sequence length="316" mass="35057">MLSPDDENSVGRESVTNHCHGAGSVATIGFFDGVHRGHRYLIDQVKEVAERHGLQSVVVTFDKHPREVLHSDYMPQMLSTLDEKVARIRATGVDRCEVLPFNEETASLSAFDFMRMVLKDRLGVEYLVIGYDNRFGHNRSEGFDDYVAFGKQIGIEVIRAKALVLNEVNVSSSVIRTFLSGGEVDLAAKCLGYRYALQGKVVGGVKEGRRMGFPTANIDPSSVRTMIPAPGVYVMTANVGDGKERPAMMNIGCRPTFDGETTTLEVHIIGYDGDLYGSEISVSFVKRLRSERKFASEQELMRQLQSDRQQVLDLLG</sequence>
<dbReference type="Pfam" id="PF06574">
    <property type="entry name" value="FAD_syn"/>
    <property type="match status" value="1"/>
</dbReference>
<comment type="catalytic activity">
    <reaction evidence="14 15">
        <text>FMN + ATP + H(+) = FAD + diphosphate</text>
        <dbReference type="Rhea" id="RHEA:17237"/>
        <dbReference type="ChEBI" id="CHEBI:15378"/>
        <dbReference type="ChEBI" id="CHEBI:30616"/>
        <dbReference type="ChEBI" id="CHEBI:33019"/>
        <dbReference type="ChEBI" id="CHEBI:57692"/>
        <dbReference type="ChEBI" id="CHEBI:58210"/>
        <dbReference type="EC" id="2.7.7.2"/>
    </reaction>
</comment>
<name>A0A0D0ISH3_9BACT</name>
<dbReference type="GO" id="GO:0009398">
    <property type="term" value="P:FMN biosynthetic process"/>
    <property type="evidence" value="ECO:0007669"/>
    <property type="project" value="UniProtKB-UniRule"/>
</dbReference>
<comment type="function">
    <text evidence="1">Catalyzes the phosphorylation of riboflavin to FMN followed by the adenylation of FMN to FAD.</text>
</comment>
<dbReference type="NCBIfam" id="TIGR00083">
    <property type="entry name" value="ribF"/>
    <property type="match status" value="1"/>
</dbReference>
<dbReference type="GO" id="GO:0005524">
    <property type="term" value="F:ATP binding"/>
    <property type="evidence" value="ECO:0007669"/>
    <property type="project" value="UniProtKB-UniRule"/>
</dbReference>
<keyword evidence="8 15" id="KW-0547">Nucleotide-binding</keyword>
<evidence type="ECO:0000256" key="4">
    <source>
        <dbReference type="ARBA" id="ARBA00022630"/>
    </source>
</evidence>
<dbReference type="Pfam" id="PF01687">
    <property type="entry name" value="Flavokinase"/>
    <property type="match status" value="1"/>
</dbReference>
<evidence type="ECO:0000256" key="5">
    <source>
        <dbReference type="ARBA" id="ARBA00022643"/>
    </source>
</evidence>
<evidence type="ECO:0000256" key="9">
    <source>
        <dbReference type="ARBA" id="ARBA00022777"/>
    </source>
</evidence>
<dbReference type="PIRSF" id="PIRSF004491">
    <property type="entry name" value="FAD_Synth"/>
    <property type="match status" value="1"/>
</dbReference>
<evidence type="ECO:0000256" key="1">
    <source>
        <dbReference type="ARBA" id="ARBA00002121"/>
    </source>
</evidence>
<dbReference type="SUPFAM" id="SSF52374">
    <property type="entry name" value="Nucleotidylyl transferase"/>
    <property type="match status" value="1"/>
</dbReference>
<dbReference type="SMART" id="SM00904">
    <property type="entry name" value="Flavokinase"/>
    <property type="match status" value="1"/>
</dbReference>
<keyword evidence="11 15" id="KW-0067">ATP-binding</keyword>
<evidence type="ECO:0000256" key="2">
    <source>
        <dbReference type="ARBA" id="ARBA00004726"/>
    </source>
</evidence>
<keyword evidence="10 15" id="KW-0274">FAD</keyword>
<dbReference type="PANTHER" id="PTHR22749">
    <property type="entry name" value="RIBOFLAVIN KINASE/FMN ADENYLYLTRANSFERASE"/>
    <property type="match status" value="1"/>
</dbReference>
<dbReference type="CDD" id="cd02064">
    <property type="entry name" value="FAD_synthetase_N"/>
    <property type="match status" value="1"/>
</dbReference>
<keyword evidence="18" id="KW-1185">Reference proteome</keyword>
<dbReference type="InterPro" id="IPR015864">
    <property type="entry name" value="FAD_synthase"/>
</dbReference>
<dbReference type="Gene3D" id="3.40.50.620">
    <property type="entry name" value="HUPs"/>
    <property type="match status" value="1"/>
</dbReference>
<evidence type="ECO:0000256" key="11">
    <source>
        <dbReference type="ARBA" id="ARBA00022840"/>
    </source>
</evidence>
<dbReference type="EMBL" id="JXQK01000071">
    <property type="protein sequence ID" value="KIP61117.1"/>
    <property type="molecule type" value="Genomic_DNA"/>
</dbReference>
<accession>A0A0D0ISH3</accession>
<gene>
    <name evidence="17" type="ORF">ST44_09985</name>
</gene>
<evidence type="ECO:0000256" key="13">
    <source>
        <dbReference type="ARBA" id="ARBA00047880"/>
    </source>
</evidence>
<dbReference type="GO" id="GO:0009231">
    <property type="term" value="P:riboflavin biosynthetic process"/>
    <property type="evidence" value="ECO:0007669"/>
    <property type="project" value="InterPro"/>
</dbReference>
<keyword evidence="7 15" id="KW-0548">Nucleotidyltransferase</keyword>
<dbReference type="InterPro" id="IPR014729">
    <property type="entry name" value="Rossmann-like_a/b/a_fold"/>
</dbReference>
<dbReference type="InterPro" id="IPR004821">
    <property type="entry name" value="Cyt_trans-like"/>
</dbReference>
<dbReference type="EC" id="2.7.1.26" evidence="15"/>
<protein>
    <recommendedName>
        <fullName evidence="15">Riboflavin biosynthesis protein</fullName>
    </recommendedName>
    <domain>
        <recommendedName>
            <fullName evidence="15">Riboflavin kinase</fullName>
            <ecNumber evidence="15">2.7.1.26</ecNumber>
        </recommendedName>
        <alternativeName>
            <fullName evidence="15">Flavokinase</fullName>
        </alternativeName>
    </domain>
    <domain>
        <recommendedName>
            <fullName evidence="15">FMN adenylyltransferase</fullName>
            <ecNumber evidence="15">2.7.7.2</ecNumber>
        </recommendedName>
        <alternativeName>
            <fullName evidence="15">FAD pyrophosphorylase</fullName>
        </alternativeName>
        <alternativeName>
            <fullName evidence="15">FAD synthase</fullName>
        </alternativeName>
    </domain>
</protein>
<comment type="caution">
    <text evidence="17">The sequence shown here is derived from an EMBL/GenBank/DDBJ whole genome shotgun (WGS) entry which is preliminary data.</text>
</comment>
<dbReference type="Proteomes" id="UP000032046">
    <property type="component" value="Unassembled WGS sequence"/>
</dbReference>
<dbReference type="Gene3D" id="2.40.30.30">
    <property type="entry name" value="Riboflavin kinase-like"/>
    <property type="match status" value="1"/>
</dbReference>
<keyword evidence="5 15" id="KW-0288">FMN</keyword>
<reference evidence="17 18" key="1">
    <citation type="submission" date="2015-01" db="EMBL/GenBank/DDBJ databases">
        <title>Comparative genomics of non-oral Prevotella species.</title>
        <authorList>
            <person name="Accetto T."/>
            <person name="Nograsek B."/>
            <person name="Avgustin G."/>
        </authorList>
    </citation>
    <scope>NUCLEOTIDE SEQUENCE [LARGE SCALE GENOMIC DNA]</scope>
    <source>
        <strain evidence="17 18">P5-119</strain>
    </source>
</reference>
<dbReference type="InterPro" id="IPR023465">
    <property type="entry name" value="Riboflavin_kinase_dom_sf"/>
</dbReference>
<feature type="domain" description="Riboflavin kinase" evidence="16">
    <location>
        <begin position="190"/>
        <end position="316"/>
    </location>
</feature>
<dbReference type="UniPathway" id="UPA00277">
    <property type="reaction ID" value="UER00407"/>
</dbReference>
<evidence type="ECO:0000256" key="7">
    <source>
        <dbReference type="ARBA" id="ARBA00022695"/>
    </source>
</evidence>
<dbReference type="GO" id="GO:0008531">
    <property type="term" value="F:riboflavin kinase activity"/>
    <property type="evidence" value="ECO:0007669"/>
    <property type="project" value="UniProtKB-UniRule"/>
</dbReference>
<dbReference type="NCBIfam" id="TIGR00125">
    <property type="entry name" value="cyt_tran_rel"/>
    <property type="match status" value="1"/>
</dbReference>
<evidence type="ECO:0000313" key="18">
    <source>
        <dbReference type="Proteomes" id="UP000032046"/>
    </source>
</evidence>
<evidence type="ECO:0000256" key="3">
    <source>
        <dbReference type="ARBA" id="ARBA00005201"/>
    </source>
</evidence>
<dbReference type="FunFam" id="3.40.50.620:FF:000021">
    <property type="entry name" value="Riboflavin biosynthesis protein"/>
    <property type="match status" value="1"/>
</dbReference>
<evidence type="ECO:0000256" key="12">
    <source>
        <dbReference type="ARBA" id="ARBA00023268"/>
    </source>
</evidence>
<evidence type="ECO:0000256" key="14">
    <source>
        <dbReference type="ARBA" id="ARBA00049494"/>
    </source>
</evidence>
<dbReference type="InterPro" id="IPR015865">
    <property type="entry name" value="Riboflavin_kinase_bac/euk"/>
</dbReference>
<dbReference type="UniPathway" id="UPA00276">
    <property type="reaction ID" value="UER00406"/>
</dbReference>
<dbReference type="GO" id="GO:0003919">
    <property type="term" value="F:FMN adenylyltransferase activity"/>
    <property type="evidence" value="ECO:0007669"/>
    <property type="project" value="UniProtKB-UniRule"/>
</dbReference>
<organism evidence="17 18">
    <name type="scientific">Prevotella pectinovora</name>
    <dbReference type="NCBI Taxonomy" id="1602169"/>
    <lineage>
        <taxon>Bacteria</taxon>
        <taxon>Pseudomonadati</taxon>
        <taxon>Bacteroidota</taxon>
        <taxon>Bacteroidia</taxon>
        <taxon>Bacteroidales</taxon>
        <taxon>Prevotellaceae</taxon>
        <taxon>Prevotella</taxon>
    </lineage>
</organism>
<proteinExistence type="inferred from homology"/>
<evidence type="ECO:0000313" key="17">
    <source>
        <dbReference type="EMBL" id="KIP61117.1"/>
    </source>
</evidence>
<dbReference type="STRING" id="1602171.ST44_09985"/>
<comment type="pathway">
    <text evidence="3 15">Cofactor biosynthesis; FMN biosynthesis; FMN from riboflavin (ATP route): step 1/1.</text>
</comment>
<comment type="similarity">
    <text evidence="15">Belongs to the ribF family.</text>
</comment>